<dbReference type="Gene3D" id="1.10.760.10">
    <property type="entry name" value="Cytochrome c-like domain"/>
    <property type="match status" value="1"/>
</dbReference>
<dbReference type="EMBL" id="JAWDIO010000002">
    <property type="protein sequence ID" value="MDU0354103.1"/>
    <property type="molecule type" value="Genomic_DNA"/>
</dbReference>
<organism evidence="1 2">
    <name type="scientific">Paraglaciecola aquimarina</name>
    <dbReference type="NCBI Taxonomy" id="1235557"/>
    <lineage>
        <taxon>Bacteria</taxon>
        <taxon>Pseudomonadati</taxon>
        <taxon>Pseudomonadota</taxon>
        <taxon>Gammaproteobacteria</taxon>
        <taxon>Alteromonadales</taxon>
        <taxon>Alteromonadaceae</taxon>
        <taxon>Paraglaciecola</taxon>
    </lineage>
</organism>
<dbReference type="InterPro" id="IPR036909">
    <property type="entry name" value="Cyt_c-like_dom_sf"/>
</dbReference>
<accession>A0ABU3SVQ4</accession>
<evidence type="ECO:0000313" key="2">
    <source>
        <dbReference type="Proteomes" id="UP001247805"/>
    </source>
</evidence>
<protein>
    <submittedName>
        <fullName evidence="1">Uncharacterized protein</fullName>
    </submittedName>
</protein>
<sequence length="82" mass="9135">MLTNTQFALDQLAYLQANSESKVMQNIAFTEQNVADLVEFLHALTDPCVKDRECLAPWISSASEVDPDGMRLNAIDEFGTEL</sequence>
<dbReference type="Proteomes" id="UP001247805">
    <property type="component" value="Unassembled WGS sequence"/>
</dbReference>
<proteinExistence type="predicted"/>
<reference evidence="1 2" key="1">
    <citation type="submission" date="2023-10" db="EMBL/GenBank/DDBJ databases">
        <title>Glaciecola aquimarina strain GGW-M5 nov., isolated from a coastal seawater.</title>
        <authorList>
            <person name="Bayburt H."/>
            <person name="Kim J.M."/>
            <person name="Choi B.J."/>
            <person name="Jeon C.O."/>
        </authorList>
    </citation>
    <scope>NUCLEOTIDE SEQUENCE [LARGE SCALE GENOMIC DNA]</scope>
    <source>
        <strain evidence="1 2">KCTC 32108</strain>
    </source>
</reference>
<gene>
    <name evidence="1" type="ORF">RS130_09295</name>
</gene>
<evidence type="ECO:0000313" key="1">
    <source>
        <dbReference type="EMBL" id="MDU0354103.1"/>
    </source>
</evidence>
<name>A0ABU3SVQ4_9ALTE</name>
<keyword evidence="2" id="KW-1185">Reference proteome</keyword>
<comment type="caution">
    <text evidence="1">The sequence shown here is derived from an EMBL/GenBank/DDBJ whole genome shotgun (WGS) entry which is preliminary data.</text>
</comment>
<dbReference type="RefSeq" id="WP_316025726.1">
    <property type="nucleotide sequence ID" value="NZ_JAWDIO010000002.1"/>
</dbReference>